<reference evidence="1 2" key="3">
    <citation type="journal article" date="2011" name="Mol. Syst. Biol.">
        <title>Integrative genome-scale metabolic analysis of Vibrio vulnificus for drug targeting and discovery.</title>
        <authorList>
            <person name="Kim H.U."/>
            <person name="Kim S.Y."/>
            <person name="Jeong H."/>
            <person name="Kim T.Y."/>
            <person name="Kim J.J."/>
            <person name="Choy H.E."/>
            <person name="Yi K.Y."/>
            <person name="Rhee J.H."/>
            <person name="Lee S.Y."/>
        </authorList>
    </citation>
    <scope>NUCLEOTIDE SEQUENCE [LARGE SCALE GENOMIC DNA]</scope>
    <source>
        <strain evidence="1 2">CMCP6</strain>
    </source>
</reference>
<reference evidence="2" key="1">
    <citation type="submission" date="2002-12" db="EMBL/GenBank/DDBJ databases">
        <title>Complete genome sequence of Vibrio vulnificus CMCP6.</title>
        <authorList>
            <person name="Rhee J.H."/>
            <person name="Kim S.Y."/>
            <person name="Chung S.S."/>
            <person name="Kim J.J."/>
            <person name="Moon Y.H."/>
            <person name="Jeong H."/>
            <person name="Choy H.E."/>
        </authorList>
    </citation>
    <scope>NUCLEOTIDE SEQUENCE [LARGE SCALE GENOMIC DNA]</scope>
    <source>
        <strain evidence="2">CMCP6</strain>
    </source>
</reference>
<gene>
    <name evidence="1" type="ordered locus">VV2_1698</name>
</gene>
<reference evidence="1 2" key="2">
    <citation type="journal article" date="2003" name="Infect. Immun.">
        <title>Characterization and pathogenic significance of Vibrio vulnificus antigens preferentially expressed in septicemic patients.</title>
        <authorList>
            <person name="Kim Y.R."/>
            <person name="Lee S.E."/>
            <person name="Kim C.M."/>
            <person name="Kim S.Y."/>
            <person name="Shin E.K."/>
            <person name="Shin D.H."/>
            <person name="Chung S.S."/>
            <person name="Choy H.E."/>
            <person name="Progulske-Fox A."/>
            <person name="Hillman J.D."/>
            <person name="Handfield M."/>
            <person name="Rhee J.H."/>
        </authorList>
    </citation>
    <scope>NUCLEOTIDE SEQUENCE [LARGE SCALE GENOMIC DNA]</scope>
    <source>
        <strain evidence="1 2">CMCP6</strain>
    </source>
</reference>
<accession>A0A3Q0MFF6</accession>
<dbReference type="Proteomes" id="UP000002275">
    <property type="component" value="Chromosome II"/>
</dbReference>
<protein>
    <submittedName>
        <fullName evidence="1">Uncharacterized protein</fullName>
    </submittedName>
</protein>
<sequence>MILVRGLFFNYRQNLFLPLTNPRNVCFILAFNPHGIGRQRSQFVEVAELFFVPRAQKLKSAF</sequence>
<proteinExistence type="predicted"/>
<dbReference type="EMBL" id="AE016796">
    <property type="protein sequence ID" value="ADV91978.1"/>
    <property type="molecule type" value="Genomic_DNA"/>
</dbReference>
<evidence type="ECO:0000313" key="2">
    <source>
        <dbReference type="Proteomes" id="UP000002275"/>
    </source>
</evidence>
<evidence type="ECO:0000313" key="1">
    <source>
        <dbReference type="EMBL" id="ADV91978.1"/>
    </source>
</evidence>
<dbReference type="KEGG" id="vvu:VV2_1698"/>
<name>A0A3Q0MFF6_VIBVU</name>
<organism evidence="1 2">
    <name type="scientific">Vibrio vulnificus (strain CMCP6)</name>
    <dbReference type="NCBI Taxonomy" id="216895"/>
    <lineage>
        <taxon>Bacteria</taxon>
        <taxon>Pseudomonadati</taxon>
        <taxon>Pseudomonadota</taxon>
        <taxon>Gammaproteobacteria</taxon>
        <taxon>Vibrionales</taxon>
        <taxon>Vibrionaceae</taxon>
        <taxon>Vibrio</taxon>
    </lineage>
</organism>
<dbReference type="AlphaFoldDB" id="A0A3Q0MFF6"/>